<organism evidence="3 4">
    <name type="scientific">Brevibacterium linens</name>
    <dbReference type="NCBI Taxonomy" id="1703"/>
    <lineage>
        <taxon>Bacteria</taxon>
        <taxon>Bacillati</taxon>
        <taxon>Actinomycetota</taxon>
        <taxon>Actinomycetes</taxon>
        <taxon>Micrococcales</taxon>
        <taxon>Brevibacteriaceae</taxon>
        <taxon>Brevibacterium</taxon>
    </lineage>
</organism>
<evidence type="ECO:0000313" key="4">
    <source>
        <dbReference type="Proteomes" id="UP000234498"/>
    </source>
</evidence>
<dbReference type="PANTHER" id="PTHR13774:SF32">
    <property type="entry name" value="ANTISENSE-ENHANCING SEQUENCE 1"/>
    <property type="match status" value="1"/>
</dbReference>
<evidence type="ECO:0000313" key="3">
    <source>
        <dbReference type="EMBL" id="SMX69525.1"/>
    </source>
</evidence>
<dbReference type="SUPFAM" id="SSF54506">
    <property type="entry name" value="Diaminopimelate epimerase-like"/>
    <property type="match status" value="1"/>
</dbReference>
<dbReference type="RefSeq" id="WP_101593863.1">
    <property type="nucleotide sequence ID" value="NZ_FXZA01000002.1"/>
</dbReference>
<dbReference type="EMBL" id="FXZA01000002">
    <property type="protein sequence ID" value="SMX69525.1"/>
    <property type="molecule type" value="Genomic_DNA"/>
</dbReference>
<dbReference type="AlphaFoldDB" id="A0A2H1I2W6"/>
<protein>
    <submittedName>
        <fullName evidence="3">Phenazine biosynthesis protein PhzF family</fullName>
    </submittedName>
</protein>
<dbReference type="OrthoDB" id="9788221at2"/>
<dbReference type="GO" id="GO:0016853">
    <property type="term" value="F:isomerase activity"/>
    <property type="evidence" value="ECO:0007669"/>
    <property type="project" value="TreeGrafter"/>
</dbReference>
<feature type="compositionally biased region" description="Polar residues" evidence="2">
    <location>
        <begin position="124"/>
        <end position="135"/>
    </location>
</feature>
<dbReference type="NCBIfam" id="TIGR00654">
    <property type="entry name" value="PhzF_family"/>
    <property type="match status" value="1"/>
</dbReference>
<dbReference type="PIRSF" id="PIRSF016184">
    <property type="entry name" value="PhzC_PhzF"/>
    <property type="match status" value="1"/>
</dbReference>
<name>A0A2H1I2W6_BRELN</name>
<feature type="active site" evidence="1">
    <location>
        <position position="48"/>
    </location>
</feature>
<sequence length="300" mass="31544">MSQHRRFAQVDVFSAVPFQGNPVAVIVDADGLDESQMARIANWTNLSETTFVLPPDDPTADYRLRIFTPHRELPFAGHPTLGSAAAWLDAGGAPKHEDRIVQECGAGLVDIRRTPRRGGPTDPSADSLTTATAEPSETLAFAAPDRLRSGPLDDAYVDQIAVALGVDRSEILGHQWADNGPGWAAVRLAGAEQVLALTPDFSAIPDAKLGVLGAHPEGSEHEYEIRAFVPGVGVADDPVTGSLNASVAQWLIGENLAPNSYTATQGTALGRSGVVSITAEGDEIWVGGATSVCIRGTVHT</sequence>
<feature type="region of interest" description="Disordered" evidence="2">
    <location>
        <begin position="111"/>
        <end position="137"/>
    </location>
</feature>
<dbReference type="InterPro" id="IPR003719">
    <property type="entry name" value="Phenazine_PhzF-like"/>
</dbReference>
<accession>A0A2H1I2W6</accession>
<dbReference type="Pfam" id="PF02567">
    <property type="entry name" value="PhzC-PhzF"/>
    <property type="match status" value="1"/>
</dbReference>
<dbReference type="PANTHER" id="PTHR13774">
    <property type="entry name" value="PHENAZINE BIOSYNTHESIS PROTEIN"/>
    <property type="match status" value="1"/>
</dbReference>
<proteinExistence type="predicted"/>
<dbReference type="Proteomes" id="UP000234498">
    <property type="component" value="Unassembled WGS sequence"/>
</dbReference>
<reference evidence="3 4" key="1">
    <citation type="submission" date="2017-03" db="EMBL/GenBank/DDBJ databases">
        <authorList>
            <person name="Afonso C.L."/>
            <person name="Miller P.J."/>
            <person name="Scott M.A."/>
            <person name="Spackman E."/>
            <person name="Goraichik I."/>
            <person name="Dimitrov K.M."/>
            <person name="Suarez D.L."/>
            <person name="Swayne D.E."/>
        </authorList>
    </citation>
    <scope>NUCLEOTIDE SEQUENCE [LARGE SCALE GENOMIC DNA]</scope>
    <source>
        <strain evidence="3 4">Mu101</strain>
    </source>
</reference>
<evidence type="ECO:0000256" key="1">
    <source>
        <dbReference type="PIRSR" id="PIRSR016184-1"/>
    </source>
</evidence>
<dbReference type="GO" id="GO:0005737">
    <property type="term" value="C:cytoplasm"/>
    <property type="evidence" value="ECO:0007669"/>
    <property type="project" value="TreeGrafter"/>
</dbReference>
<dbReference type="Gene3D" id="3.10.310.10">
    <property type="entry name" value="Diaminopimelate Epimerase, Chain A, domain 1"/>
    <property type="match status" value="2"/>
</dbReference>
<gene>
    <name evidence="3" type="ORF">BLIN101_00769</name>
</gene>
<evidence type="ECO:0000256" key="2">
    <source>
        <dbReference type="SAM" id="MobiDB-lite"/>
    </source>
</evidence>